<name>A0A382RQV3_9ZZZZ</name>
<reference evidence="1" key="1">
    <citation type="submission" date="2018-05" db="EMBL/GenBank/DDBJ databases">
        <authorList>
            <person name="Lanie J.A."/>
            <person name="Ng W.-L."/>
            <person name="Kazmierczak K.M."/>
            <person name="Andrzejewski T.M."/>
            <person name="Davidsen T.M."/>
            <person name="Wayne K.J."/>
            <person name="Tettelin H."/>
            <person name="Glass J.I."/>
            <person name="Rusch D."/>
            <person name="Podicherti R."/>
            <person name="Tsui H.-C.T."/>
            <person name="Winkler M.E."/>
        </authorList>
    </citation>
    <scope>NUCLEOTIDE SEQUENCE</scope>
</reference>
<sequence length="193" mass="21694">MAPLIRPFKGLRPVPEHAADVAAPPYDVLDTAEARMRAKDRPLSFLHISKPQIDLPEGTDPVAPEVYAKGAENLQRMIDDGVLVRDTTACFYVYRLRADGHEQEGLMFAALIAEYENNRIRRHEFTQPKKEDDRVRQITALNAQTGPVLISYRSSAKVKTIVDAVTKKKPIYNLVTDDGIGHTLWVVDNFAQI</sequence>
<feature type="non-terminal residue" evidence="1">
    <location>
        <position position="193"/>
    </location>
</feature>
<dbReference type="PANTHER" id="PTHR36454">
    <property type="entry name" value="LMO2823 PROTEIN"/>
    <property type="match status" value="1"/>
</dbReference>
<dbReference type="AlphaFoldDB" id="A0A382RQV3"/>
<organism evidence="1">
    <name type="scientific">marine metagenome</name>
    <dbReference type="NCBI Taxonomy" id="408172"/>
    <lineage>
        <taxon>unclassified sequences</taxon>
        <taxon>metagenomes</taxon>
        <taxon>ecological metagenomes</taxon>
    </lineage>
</organism>
<proteinExistence type="predicted"/>
<dbReference type="InterPro" id="IPR008323">
    <property type="entry name" value="UCP033563"/>
</dbReference>
<dbReference type="PANTHER" id="PTHR36454:SF1">
    <property type="entry name" value="DUF1015 DOMAIN-CONTAINING PROTEIN"/>
    <property type="match status" value="1"/>
</dbReference>
<evidence type="ECO:0000313" key="1">
    <source>
        <dbReference type="EMBL" id="SVC99021.1"/>
    </source>
</evidence>
<dbReference type="Pfam" id="PF06245">
    <property type="entry name" value="DUF1015"/>
    <property type="match status" value="1"/>
</dbReference>
<dbReference type="EMBL" id="UINC01122912">
    <property type="protein sequence ID" value="SVC99021.1"/>
    <property type="molecule type" value="Genomic_DNA"/>
</dbReference>
<evidence type="ECO:0008006" key="2">
    <source>
        <dbReference type="Google" id="ProtNLM"/>
    </source>
</evidence>
<accession>A0A382RQV3</accession>
<protein>
    <recommendedName>
        <fullName evidence="2">DUF1015 domain-containing protein</fullName>
    </recommendedName>
</protein>
<gene>
    <name evidence="1" type="ORF">METZ01_LOCUS351875</name>
</gene>